<dbReference type="Gene3D" id="3.10.450.40">
    <property type="match status" value="1"/>
</dbReference>
<gene>
    <name evidence="3" type="ORF">SAE02_44150</name>
</gene>
<keyword evidence="1" id="KW-0732">Signal</keyword>
<accession>A0A512DUW5</accession>
<comment type="caution">
    <text evidence="3">The sequence shown here is derived from an EMBL/GenBank/DDBJ whole genome shotgun (WGS) entry which is preliminary data.</text>
</comment>
<evidence type="ECO:0000259" key="2">
    <source>
        <dbReference type="Pfam" id="PF13670"/>
    </source>
</evidence>
<evidence type="ECO:0000313" key="3">
    <source>
        <dbReference type="EMBL" id="GEO40267.1"/>
    </source>
</evidence>
<dbReference type="Proteomes" id="UP000321523">
    <property type="component" value="Unassembled WGS sequence"/>
</dbReference>
<dbReference type="EMBL" id="BJYZ01000020">
    <property type="protein sequence ID" value="GEO40267.1"/>
    <property type="molecule type" value="Genomic_DNA"/>
</dbReference>
<feature type="chain" id="PRO_5021723438" description="PepSY domain-containing protein" evidence="1">
    <location>
        <begin position="23"/>
        <end position="85"/>
    </location>
</feature>
<name>A0A512DUW5_9PROT</name>
<evidence type="ECO:0000313" key="4">
    <source>
        <dbReference type="Proteomes" id="UP000321523"/>
    </source>
</evidence>
<dbReference type="InterPro" id="IPR025711">
    <property type="entry name" value="PepSY"/>
</dbReference>
<keyword evidence="4" id="KW-1185">Reference proteome</keyword>
<proteinExistence type="predicted"/>
<dbReference type="OrthoDB" id="8099763at2"/>
<reference evidence="3 4" key="1">
    <citation type="submission" date="2019-07" db="EMBL/GenBank/DDBJ databases">
        <title>Whole genome shotgun sequence of Skermanella aerolata NBRC 106429.</title>
        <authorList>
            <person name="Hosoyama A."/>
            <person name="Uohara A."/>
            <person name="Ohji S."/>
            <person name="Ichikawa N."/>
        </authorList>
    </citation>
    <scope>NUCLEOTIDE SEQUENCE [LARGE SCALE GENOMIC DNA]</scope>
    <source>
        <strain evidence="3 4">NBRC 106429</strain>
    </source>
</reference>
<dbReference type="Pfam" id="PF13670">
    <property type="entry name" value="PepSY_2"/>
    <property type="match status" value="1"/>
</dbReference>
<evidence type="ECO:0000256" key="1">
    <source>
        <dbReference type="SAM" id="SignalP"/>
    </source>
</evidence>
<feature type="domain" description="PepSY" evidence="2">
    <location>
        <begin position="7"/>
        <end position="82"/>
    </location>
</feature>
<feature type="signal peptide" evidence="1">
    <location>
        <begin position="1"/>
        <end position="22"/>
    </location>
</feature>
<dbReference type="AlphaFoldDB" id="A0A512DUW5"/>
<protein>
    <recommendedName>
        <fullName evidence="2">PepSY domain-containing protein</fullName>
    </recommendedName>
</protein>
<sequence length="85" mass="9281">MSRGLAAILAAGTMCAAIPALADAPPQNARPLSQLIAIVEQNDDVAYIEDVDWDDDGYYEVEYRTRNGGDREIRIDPVSGEIRSD</sequence>
<organism evidence="3 4">
    <name type="scientific">Skermanella aerolata</name>
    <dbReference type="NCBI Taxonomy" id="393310"/>
    <lineage>
        <taxon>Bacteria</taxon>
        <taxon>Pseudomonadati</taxon>
        <taxon>Pseudomonadota</taxon>
        <taxon>Alphaproteobacteria</taxon>
        <taxon>Rhodospirillales</taxon>
        <taxon>Azospirillaceae</taxon>
        <taxon>Skermanella</taxon>
    </lineage>
</organism>
<dbReference type="RefSeq" id="WP_044429531.1">
    <property type="nucleotide sequence ID" value="NZ_BJYZ01000020.1"/>
</dbReference>